<accession>A0ABP9VNV5</accession>
<sequence length="71" mass="7888">MQAKLDFSVIGCGCPCVLHLRCVPHLRVVPPVYFGASNVNEFRACTRRKPSGCSEQNVRRLPAHTRRAAPL</sequence>
<name>A0ABP9VNV5_9BACT</name>
<keyword evidence="2" id="KW-1185">Reference proteome</keyword>
<reference evidence="1 2" key="1">
    <citation type="submission" date="2024-02" db="EMBL/GenBank/DDBJ databases">
        <title>Rhodopirellula caenicola NBRC 110016.</title>
        <authorList>
            <person name="Ichikawa N."/>
            <person name="Katano-Makiyama Y."/>
            <person name="Hidaka K."/>
        </authorList>
    </citation>
    <scope>NUCLEOTIDE SEQUENCE [LARGE SCALE GENOMIC DNA]</scope>
    <source>
        <strain evidence="1 2">NBRC 110016</strain>
    </source>
</reference>
<dbReference type="EMBL" id="BAABRO010000002">
    <property type="protein sequence ID" value="GAA5505970.1"/>
    <property type="molecule type" value="Genomic_DNA"/>
</dbReference>
<evidence type="ECO:0000313" key="2">
    <source>
        <dbReference type="Proteomes" id="UP001416858"/>
    </source>
</evidence>
<comment type="caution">
    <text evidence="1">The sequence shown here is derived from an EMBL/GenBank/DDBJ whole genome shotgun (WGS) entry which is preliminary data.</text>
</comment>
<organism evidence="1 2">
    <name type="scientific">Novipirellula caenicola</name>
    <dbReference type="NCBI Taxonomy" id="1536901"/>
    <lineage>
        <taxon>Bacteria</taxon>
        <taxon>Pseudomonadati</taxon>
        <taxon>Planctomycetota</taxon>
        <taxon>Planctomycetia</taxon>
        <taxon>Pirellulales</taxon>
        <taxon>Pirellulaceae</taxon>
        <taxon>Novipirellula</taxon>
    </lineage>
</organism>
<dbReference type="Proteomes" id="UP001416858">
    <property type="component" value="Unassembled WGS sequence"/>
</dbReference>
<evidence type="ECO:0000313" key="1">
    <source>
        <dbReference type="EMBL" id="GAA5505970.1"/>
    </source>
</evidence>
<protein>
    <submittedName>
        <fullName evidence="1">Uncharacterized protein</fullName>
    </submittedName>
</protein>
<gene>
    <name evidence="1" type="ORF">Rcae01_01420</name>
</gene>
<proteinExistence type="predicted"/>